<gene>
    <name evidence="2" type="ORF">Dcae01_00872</name>
</gene>
<proteinExistence type="predicted"/>
<evidence type="ECO:0008006" key="4">
    <source>
        <dbReference type="Google" id="ProtNLM"/>
    </source>
</evidence>
<protein>
    <recommendedName>
        <fullName evidence="4">Lipoprotein</fullName>
    </recommendedName>
</protein>
<reference evidence="2 3" key="1">
    <citation type="submission" date="2024-02" db="EMBL/GenBank/DDBJ databases">
        <title>Deinococcus caeni NBRC 101312.</title>
        <authorList>
            <person name="Ichikawa N."/>
            <person name="Katano-Makiyama Y."/>
            <person name="Hidaka K."/>
        </authorList>
    </citation>
    <scope>NUCLEOTIDE SEQUENCE [LARGE SCALE GENOMIC DNA]</scope>
    <source>
        <strain evidence="2 3">NBRC 101312</strain>
    </source>
</reference>
<feature type="region of interest" description="Disordered" evidence="1">
    <location>
        <begin position="108"/>
        <end position="129"/>
    </location>
</feature>
<dbReference type="Proteomes" id="UP001423409">
    <property type="component" value="Unassembled WGS sequence"/>
</dbReference>
<name>A0ABP9UAJ7_9DEIO</name>
<evidence type="ECO:0000313" key="3">
    <source>
        <dbReference type="Proteomes" id="UP001423409"/>
    </source>
</evidence>
<dbReference type="EMBL" id="BAABQU010000008">
    <property type="protein sequence ID" value="GAA5439372.1"/>
    <property type="molecule type" value="Genomic_DNA"/>
</dbReference>
<feature type="compositionally biased region" description="Basic residues" evidence="1">
    <location>
        <begin position="1"/>
        <end position="23"/>
    </location>
</feature>
<comment type="caution">
    <text evidence="2">The sequence shown here is derived from an EMBL/GenBank/DDBJ whole genome shotgun (WGS) entry which is preliminary data.</text>
</comment>
<evidence type="ECO:0000256" key="1">
    <source>
        <dbReference type="SAM" id="MobiDB-lite"/>
    </source>
</evidence>
<evidence type="ECO:0000313" key="2">
    <source>
        <dbReference type="EMBL" id="GAA5439372.1"/>
    </source>
</evidence>
<feature type="compositionally biased region" description="Basic and acidic residues" evidence="1">
    <location>
        <begin position="109"/>
        <end position="120"/>
    </location>
</feature>
<organism evidence="2 3">
    <name type="scientific">Deinococcus caeni</name>
    <dbReference type="NCBI Taxonomy" id="569127"/>
    <lineage>
        <taxon>Bacteria</taxon>
        <taxon>Thermotogati</taxon>
        <taxon>Deinococcota</taxon>
        <taxon>Deinococci</taxon>
        <taxon>Deinococcales</taxon>
        <taxon>Deinococcaceae</taxon>
        <taxon>Deinococcus</taxon>
    </lineage>
</organism>
<sequence length="376" mass="38849">MLQRSRRSAPTHPQHPAHPRHPARSPLPARLLGAALLTALLGACTGTEEAAVPLTLAVLSDGGTVLRAVTPTDTGGVVSAPEGARVTVTGGVKLFTPAGGQRLLLTRQDGVESRAPDLSDPRPYPDPTFTPRCDLKSAQNAARDRLLILSDCGGVQNLALYQTGALVWTAALPGALVTAPGPDTPPTRLAVQGDVGIVARARLGGGSEVLRAAPVTPGDATAQVSLPQAAPAIRDLANLGGTLIAATDTGVQSLTPAGLPDPATTRAALGATRFDRLWTGGPQNLLAAWRDPALAGTGSEPLRVWDGRAATAATVENVTDLRDLTVTPDGFLYTLTGNALRRHDTLLGLQNGNWRSVTLPVALQDARSVTWVVPTP</sequence>
<keyword evidence="3" id="KW-1185">Reference proteome</keyword>
<dbReference type="RefSeq" id="WP_345442532.1">
    <property type="nucleotide sequence ID" value="NZ_BAABQU010000008.1"/>
</dbReference>
<feature type="region of interest" description="Disordered" evidence="1">
    <location>
        <begin position="1"/>
        <end position="26"/>
    </location>
</feature>
<accession>A0ABP9UAJ7</accession>